<dbReference type="AlphaFoldDB" id="A0A1V9E7N2"/>
<dbReference type="EMBL" id="LVXG01000060">
    <property type="protein sequence ID" value="OQP42024.1"/>
    <property type="molecule type" value="Genomic_DNA"/>
</dbReference>
<sequence length="91" mass="10711">MKPWLPALVSAPNMKVPLPAKYNLVHIYDWLTFRSNLTNCLFKDYLFVAKREEEGEHLTVHEEQSEGYATAKLKYLNNEKLSFHTRENKTI</sequence>
<proteinExistence type="predicted"/>
<accession>A0A1V9E7N2</accession>
<name>A0A1V9E7N2_9BACT</name>
<organism evidence="1 2">
    <name type="scientific">Niastella yeongjuensis</name>
    <dbReference type="NCBI Taxonomy" id="354355"/>
    <lineage>
        <taxon>Bacteria</taxon>
        <taxon>Pseudomonadati</taxon>
        <taxon>Bacteroidota</taxon>
        <taxon>Chitinophagia</taxon>
        <taxon>Chitinophagales</taxon>
        <taxon>Chitinophagaceae</taxon>
        <taxon>Niastella</taxon>
    </lineage>
</organism>
<protein>
    <submittedName>
        <fullName evidence="1">Uncharacterized protein</fullName>
    </submittedName>
</protein>
<dbReference type="STRING" id="354355.SAMN05660816_05080"/>
<evidence type="ECO:0000313" key="2">
    <source>
        <dbReference type="Proteomes" id="UP000192610"/>
    </source>
</evidence>
<comment type="caution">
    <text evidence="1">The sequence shown here is derived from an EMBL/GenBank/DDBJ whole genome shotgun (WGS) entry which is preliminary data.</text>
</comment>
<keyword evidence="2" id="KW-1185">Reference proteome</keyword>
<dbReference type="Proteomes" id="UP000192610">
    <property type="component" value="Unassembled WGS sequence"/>
</dbReference>
<gene>
    <name evidence="1" type="ORF">A4H97_34150</name>
</gene>
<evidence type="ECO:0000313" key="1">
    <source>
        <dbReference type="EMBL" id="OQP42024.1"/>
    </source>
</evidence>
<reference evidence="2" key="1">
    <citation type="submission" date="2016-04" db="EMBL/GenBank/DDBJ databases">
        <authorList>
            <person name="Chen L."/>
            <person name="Zhuang W."/>
            <person name="Wang G."/>
        </authorList>
    </citation>
    <scope>NUCLEOTIDE SEQUENCE [LARGE SCALE GENOMIC DNA]</scope>
    <source>
        <strain evidence="2">17621</strain>
    </source>
</reference>